<keyword evidence="3" id="KW-1185">Reference proteome</keyword>
<keyword evidence="1 2" id="KW-0378">Hydrolase</keyword>
<dbReference type="RefSeq" id="WP_204499066.1">
    <property type="nucleotide sequence ID" value="NZ_JAFBDR010000009.1"/>
</dbReference>
<evidence type="ECO:0000313" key="3">
    <source>
        <dbReference type="Proteomes" id="UP001296943"/>
    </source>
</evidence>
<sequence length="409" mass="47662">MTESDSYFYNFIPIEYNVSEMEREQILTKFPPPTLPDKGEYFNLQNEVAGNNVRIRVLLNDFNVQMTKTNKQFLKIRFSNNAGTINAKMWDNQGAVEKHQPLLDKFSIFDIDGIVDEFRGHKSLTINQLNPCQEDINPFSLLAYTQQNIEDLTIELFSYLNELESPFKDIALAAMNRFWDQFRIRPAAKGFHHNYLGGLLKHTVGLMRFARYILKQEENHYKATMKLISVVEKAYKNELWSQLQSSSTPQQLVWKDTIDHLYKMLQGMMEHREAQPNYDLMMTSILFHDIGKLLEYDHAGKTFDEFKFLFPTADHSNTENRKQAGITMDELGVMVGHIPYGVLTLSKIIETENIRVSLEDIHQMTHCILCHHGLPEWGACIRSPQSIEGYIIHFVDFLDSRYENTEEIK</sequence>
<dbReference type="InterPro" id="IPR050798">
    <property type="entry name" value="YhaM_exoribonuc/phosphodiest"/>
</dbReference>
<protein>
    <submittedName>
        <fullName evidence="2">3'-5' exoribonuclease</fullName>
        <ecNumber evidence="2">3.1.-.-</ecNumber>
    </submittedName>
</protein>
<dbReference type="Proteomes" id="UP001296943">
    <property type="component" value="Unassembled WGS sequence"/>
</dbReference>
<dbReference type="GO" id="GO:0016787">
    <property type="term" value="F:hydrolase activity"/>
    <property type="evidence" value="ECO:0007669"/>
    <property type="project" value="UniProtKB-KW"/>
</dbReference>
<reference evidence="2 3" key="1">
    <citation type="submission" date="2021-01" db="EMBL/GenBank/DDBJ databases">
        <title>Genomic Encyclopedia of Type Strains, Phase IV (KMG-IV): sequencing the most valuable type-strain genomes for metagenomic binning, comparative biology and taxonomic classification.</title>
        <authorList>
            <person name="Goeker M."/>
        </authorList>
    </citation>
    <scope>NUCLEOTIDE SEQUENCE [LARGE SCALE GENOMIC DNA]</scope>
    <source>
        <strain evidence="2 3">DSM 23711</strain>
    </source>
</reference>
<dbReference type="PANTHER" id="PTHR37294:SF1">
    <property type="entry name" value="3'-5' EXORIBONUCLEASE YHAM"/>
    <property type="match status" value="1"/>
</dbReference>
<dbReference type="Gene3D" id="1.10.3210.10">
    <property type="entry name" value="Hypothetical protein af1432"/>
    <property type="match status" value="1"/>
</dbReference>
<comment type="caution">
    <text evidence="2">The sequence shown here is derived from an EMBL/GenBank/DDBJ whole genome shotgun (WGS) entry which is preliminary data.</text>
</comment>
<organism evidence="2 3">
    <name type="scientific">Aquibacillus albus</name>
    <dbReference type="NCBI Taxonomy" id="1168171"/>
    <lineage>
        <taxon>Bacteria</taxon>
        <taxon>Bacillati</taxon>
        <taxon>Bacillota</taxon>
        <taxon>Bacilli</taxon>
        <taxon>Bacillales</taxon>
        <taxon>Bacillaceae</taxon>
        <taxon>Aquibacillus</taxon>
    </lineage>
</organism>
<evidence type="ECO:0000313" key="2">
    <source>
        <dbReference type="EMBL" id="MBM7571444.1"/>
    </source>
</evidence>
<proteinExistence type="predicted"/>
<gene>
    <name evidence="2" type="ORF">JOC48_001940</name>
</gene>
<dbReference type="SUPFAM" id="SSF109604">
    <property type="entry name" value="HD-domain/PDEase-like"/>
    <property type="match status" value="1"/>
</dbReference>
<name>A0ABS2MZX5_9BACI</name>
<dbReference type="PANTHER" id="PTHR37294">
    <property type="entry name" value="3'-5' EXORIBONUCLEASE YHAM"/>
    <property type="match status" value="1"/>
</dbReference>
<accession>A0ABS2MZX5</accession>
<evidence type="ECO:0000256" key="1">
    <source>
        <dbReference type="ARBA" id="ARBA00022801"/>
    </source>
</evidence>
<dbReference type="EMBL" id="JAFBDR010000009">
    <property type="protein sequence ID" value="MBM7571444.1"/>
    <property type="molecule type" value="Genomic_DNA"/>
</dbReference>
<dbReference type="EC" id="3.1.-.-" evidence="2"/>